<feature type="transmembrane region" description="Helical" evidence="1">
    <location>
        <begin position="67"/>
        <end position="85"/>
    </location>
</feature>
<proteinExistence type="predicted"/>
<comment type="caution">
    <text evidence="2">The sequence shown here is derived from an EMBL/GenBank/DDBJ whole genome shotgun (WGS) entry which is preliminary data.</text>
</comment>
<name>A0ABV9QCQ1_9BURK</name>
<evidence type="ECO:0000313" key="3">
    <source>
        <dbReference type="Proteomes" id="UP001596001"/>
    </source>
</evidence>
<reference evidence="3" key="1">
    <citation type="journal article" date="2019" name="Int. J. Syst. Evol. Microbiol.">
        <title>The Global Catalogue of Microorganisms (GCM) 10K type strain sequencing project: providing services to taxonomists for standard genome sequencing and annotation.</title>
        <authorList>
            <consortium name="The Broad Institute Genomics Platform"/>
            <consortium name="The Broad Institute Genome Sequencing Center for Infectious Disease"/>
            <person name="Wu L."/>
            <person name="Ma J."/>
        </authorList>
    </citation>
    <scope>NUCLEOTIDE SEQUENCE [LARGE SCALE GENOMIC DNA]</scope>
    <source>
        <strain evidence="3">CCUG 49452</strain>
    </source>
</reference>
<feature type="transmembrane region" description="Helical" evidence="1">
    <location>
        <begin position="37"/>
        <end position="55"/>
    </location>
</feature>
<dbReference type="Proteomes" id="UP001596001">
    <property type="component" value="Unassembled WGS sequence"/>
</dbReference>
<feature type="transmembrane region" description="Helical" evidence="1">
    <location>
        <begin position="108"/>
        <end position="128"/>
    </location>
</feature>
<keyword evidence="1" id="KW-0472">Membrane</keyword>
<accession>A0ABV9QCQ1</accession>
<keyword evidence="3" id="KW-1185">Reference proteome</keyword>
<evidence type="ECO:0000256" key="1">
    <source>
        <dbReference type="SAM" id="Phobius"/>
    </source>
</evidence>
<evidence type="ECO:0000313" key="2">
    <source>
        <dbReference type="EMBL" id="MFC4788995.1"/>
    </source>
</evidence>
<keyword evidence="1" id="KW-0812">Transmembrane</keyword>
<sequence>MILALIPLIISEAAVIQKHTQAPSKTVLKAVAGANLLSTFVGLPLSNALGLLLTWASYATGISWHHISNSVASTLAKATLGFFWFDTSRWSTLLNDKIPHTYQKEPEWYYYLAIAFAILVNYLVSWYIEYAYLKKRLDAPHNAIRNGAIYANTLSYLIIVLMLLFKYITDKYK</sequence>
<gene>
    <name evidence="2" type="ORF">ACFO6X_08380</name>
</gene>
<keyword evidence="1" id="KW-1133">Transmembrane helix</keyword>
<organism evidence="2 3">
    <name type="scientific">Giesbergeria sinuosa</name>
    <dbReference type="NCBI Taxonomy" id="80883"/>
    <lineage>
        <taxon>Bacteria</taxon>
        <taxon>Pseudomonadati</taxon>
        <taxon>Pseudomonadota</taxon>
        <taxon>Betaproteobacteria</taxon>
        <taxon>Burkholderiales</taxon>
        <taxon>Comamonadaceae</taxon>
        <taxon>Giesbergeria</taxon>
    </lineage>
</organism>
<protein>
    <submittedName>
        <fullName evidence="2">Uncharacterized protein</fullName>
    </submittedName>
</protein>
<feature type="transmembrane region" description="Helical" evidence="1">
    <location>
        <begin position="149"/>
        <end position="168"/>
    </location>
</feature>
<dbReference type="EMBL" id="JBHSHJ010000005">
    <property type="protein sequence ID" value="MFC4788995.1"/>
    <property type="molecule type" value="Genomic_DNA"/>
</dbReference>